<gene>
    <name evidence="5" type="ORF">EVA69_06755</name>
</gene>
<reference evidence="5 6" key="1">
    <citation type="submission" date="2019-02" db="EMBL/GenBank/DDBJ databases">
        <title>Prokaryotic population dynamics and viral predation in marine succession experiment using metagenomics: the confinement effect.</title>
        <authorList>
            <person name="Haro-Moreno J.M."/>
            <person name="Rodriguez-Valera F."/>
            <person name="Lopez-Perez M."/>
        </authorList>
    </citation>
    <scope>NUCLEOTIDE SEQUENCE [LARGE SCALE GENOMIC DNA]</scope>
    <source>
        <strain evidence="5">MED-G158</strain>
    </source>
</reference>
<proteinExistence type="predicted"/>
<dbReference type="Proteomes" id="UP000320404">
    <property type="component" value="Unassembled WGS sequence"/>
</dbReference>
<dbReference type="GO" id="GO:0004015">
    <property type="term" value="F:adenosylmethionine-8-amino-7-oxononanoate transaminase activity"/>
    <property type="evidence" value="ECO:0007669"/>
    <property type="project" value="TreeGrafter"/>
</dbReference>
<dbReference type="EMBL" id="SHAH01000129">
    <property type="protein sequence ID" value="RZO73297.1"/>
    <property type="molecule type" value="Genomic_DNA"/>
</dbReference>
<organism evidence="5 6">
    <name type="scientific">OM182 bacterium</name>
    <dbReference type="NCBI Taxonomy" id="2510334"/>
    <lineage>
        <taxon>Bacteria</taxon>
        <taxon>Pseudomonadati</taxon>
        <taxon>Pseudomonadota</taxon>
        <taxon>Gammaproteobacteria</taxon>
        <taxon>OMG group</taxon>
        <taxon>OM182 clade</taxon>
    </lineage>
</organism>
<dbReference type="InterPro" id="IPR005814">
    <property type="entry name" value="Aminotrans_3"/>
</dbReference>
<dbReference type="Gene3D" id="3.90.1150.10">
    <property type="entry name" value="Aspartate Aminotransferase, domain 1"/>
    <property type="match status" value="1"/>
</dbReference>
<dbReference type="GO" id="GO:0030170">
    <property type="term" value="F:pyridoxal phosphate binding"/>
    <property type="evidence" value="ECO:0007669"/>
    <property type="project" value="InterPro"/>
</dbReference>
<dbReference type="AlphaFoldDB" id="A0A520RSV5"/>
<comment type="caution">
    <text evidence="5">The sequence shown here is derived from an EMBL/GenBank/DDBJ whole genome shotgun (WGS) entry which is preliminary data.</text>
</comment>
<feature type="compositionally biased region" description="Polar residues" evidence="4">
    <location>
        <begin position="12"/>
        <end position="21"/>
    </location>
</feature>
<accession>A0A520RSV5</accession>
<evidence type="ECO:0000313" key="6">
    <source>
        <dbReference type="Proteomes" id="UP000320404"/>
    </source>
</evidence>
<evidence type="ECO:0000256" key="4">
    <source>
        <dbReference type="SAM" id="MobiDB-lite"/>
    </source>
</evidence>
<dbReference type="InterPro" id="IPR015422">
    <property type="entry name" value="PyrdxlP-dep_Trfase_small"/>
</dbReference>
<feature type="non-terminal residue" evidence="5">
    <location>
        <position position="133"/>
    </location>
</feature>
<keyword evidence="2 5" id="KW-0808">Transferase</keyword>
<dbReference type="InterPro" id="IPR015421">
    <property type="entry name" value="PyrdxlP-dep_Trfase_major"/>
</dbReference>
<dbReference type="PANTHER" id="PTHR42684:SF1">
    <property type="entry name" value="BETA-ALANINE--PYRUVATE AMINOTRANSFERASE"/>
    <property type="match status" value="1"/>
</dbReference>
<evidence type="ECO:0000256" key="3">
    <source>
        <dbReference type="ARBA" id="ARBA00022898"/>
    </source>
</evidence>
<evidence type="ECO:0000256" key="2">
    <source>
        <dbReference type="ARBA" id="ARBA00022679"/>
    </source>
</evidence>
<dbReference type="GO" id="GO:0009102">
    <property type="term" value="P:biotin biosynthetic process"/>
    <property type="evidence" value="ECO:0007669"/>
    <property type="project" value="TreeGrafter"/>
</dbReference>
<keyword evidence="1 5" id="KW-0032">Aminotransferase</keyword>
<dbReference type="InterPro" id="IPR015424">
    <property type="entry name" value="PyrdxlP-dep_Trfase"/>
</dbReference>
<keyword evidence="3" id="KW-0663">Pyridoxal phosphate</keyword>
<evidence type="ECO:0000313" key="5">
    <source>
        <dbReference type="EMBL" id="RZO73297.1"/>
    </source>
</evidence>
<feature type="region of interest" description="Disordered" evidence="4">
    <location>
        <begin position="1"/>
        <end position="21"/>
    </location>
</feature>
<protein>
    <submittedName>
        <fullName evidence="5">Aminotransferase class III-fold pyridoxal phosphate-dependent enzyme</fullName>
    </submittedName>
</protein>
<name>A0A520RSV5_9GAMM</name>
<evidence type="ECO:0000256" key="1">
    <source>
        <dbReference type="ARBA" id="ARBA00022576"/>
    </source>
</evidence>
<dbReference type="Gene3D" id="3.40.640.10">
    <property type="entry name" value="Type I PLP-dependent aspartate aminotransferase-like (Major domain)"/>
    <property type="match status" value="1"/>
</dbReference>
<feature type="compositionally biased region" description="Basic and acidic residues" evidence="4">
    <location>
        <begin position="1"/>
        <end position="11"/>
    </location>
</feature>
<sequence length="133" mass="14689">MPDNVESHPETQAETQPELQGSSVLSAEELRAHWMPFTGNRQFKRSPRLFASAEGVYYTTVDGRKVFDGLSGLWTCGLGHCRPEISEAVSKQIATLDYSPGFQYGHPLSFKLAHKVVELTPAGLDQVFFTDSG</sequence>
<dbReference type="SUPFAM" id="SSF53383">
    <property type="entry name" value="PLP-dependent transferases"/>
    <property type="match status" value="1"/>
</dbReference>
<dbReference type="Pfam" id="PF00202">
    <property type="entry name" value="Aminotran_3"/>
    <property type="match status" value="1"/>
</dbReference>
<dbReference type="PANTHER" id="PTHR42684">
    <property type="entry name" value="ADENOSYLMETHIONINE-8-AMINO-7-OXONONANOATE AMINOTRANSFERASE"/>
    <property type="match status" value="1"/>
</dbReference>